<dbReference type="AlphaFoldDB" id="A0A8J3AJL5"/>
<protein>
    <submittedName>
        <fullName evidence="2">Uncharacterized protein</fullName>
    </submittedName>
</protein>
<reference evidence="3" key="1">
    <citation type="journal article" date="2019" name="Int. J. Syst. Evol. Microbiol.">
        <title>The Global Catalogue of Microorganisms (GCM) 10K type strain sequencing project: providing services to taxonomists for standard genome sequencing and annotation.</title>
        <authorList>
            <consortium name="The Broad Institute Genomics Platform"/>
            <consortium name="The Broad Institute Genome Sequencing Center for Infectious Disease"/>
            <person name="Wu L."/>
            <person name="Ma J."/>
        </authorList>
    </citation>
    <scope>NUCLEOTIDE SEQUENCE [LARGE SCALE GENOMIC DNA]</scope>
    <source>
        <strain evidence="3">CGMCC 1.14993</strain>
    </source>
</reference>
<keyword evidence="1" id="KW-0472">Membrane</keyword>
<keyword evidence="1" id="KW-0812">Transmembrane</keyword>
<organism evidence="2 3">
    <name type="scientific">Gottfriedia solisilvae</name>
    <dbReference type="NCBI Taxonomy" id="1516104"/>
    <lineage>
        <taxon>Bacteria</taxon>
        <taxon>Bacillati</taxon>
        <taxon>Bacillota</taxon>
        <taxon>Bacilli</taxon>
        <taxon>Bacillales</taxon>
        <taxon>Bacillaceae</taxon>
        <taxon>Gottfriedia</taxon>
    </lineage>
</organism>
<proteinExistence type="predicted"/>
<accession>A0A8J3AJL5</accession>
<name>A0A8J3AJL5_9BACI</name>
<comment type="caution">
    <text evidence="2">The sequence shown here is derived from an EMBL/GenBank/DDBJ whole genome shotgun (WGS) entry which is preliminary data.</text>
</comment>
<dbReference type="Proteomes" id="UP000626244">
    <property type="component" value="Unassembled WGS sequence"/>
</dbReference>
<keyword evidence="1" id="KW-1133">Transmembrane helix</keyword>
<evidence type="ECO:0000256" key="1">
    <source>
        <dbReference type="SAM" id="Phobius"/>
    </source>
</evidence>
<evidence type="ECO:0000313" key="3">
    <source>
        <dbReference type="Proteomes" id="UP000626244"/>
    </source>
</evidence>
<gene>
    <name evidence="2" type="ORF">GCM10007380_05320</name>
</gene>
<dbReference type="EMBL" id="BMHB01000001">
    <property type="protein sequence ID" value="GGI10938.1"/>
    <property type="molecule type" value="Genomic_DNA"/>
</dbReference>
<feature type="transmembrane region" description="Helical" evidence="1">
    <location>
        <begin position="7"/>
        <end position="27"/>
    </location>
</feature>
<keyword evidence="3" id="KW-1185">Reference proteome</keyword>
<sequence>MKENTKMWWSIAFLLFVVSIGAVLKMMDVPPYGIEFMKDLFNLK</sequence>
<evidence type="ECO:0000313" key="2">
    <source>
        <dbReference type="EMBL" id="GGI10938.1"/>
    </source>
</evidence>
<dbReference type="RefSeq" id="WP_268876380.1">
    <property type="nucleotide sequence ID" value="NZ_BMHB01000001.1"/>
</dbReference>